<dbReference type="Pfam" id="PF03009">
    <property type="entry name" value="GDPD"/>
    <property type="match status" value="1"/>
</dbReference>
<evidence type="ECO:0000256" key="1">
    <source>
        <dbReference type="ARBA" id="ARBA00022801"/>
    </source>
</evidence>
<dbReference type="PROSITE" id="PS51704">
    <property type="entry name" value="GP_PDE"/>
    <property type="match status" value="1"/>
</dbReference>
<dbReference type="STRING" id="6573.A0A210R0W5"/>
<gene>
    <name evidence="3" type="ORF">KP79_PYT04386</name>
</gene>
<keyword evidence="1" id="KW-0378">Hydrolase</keyword>
<dbReference type="FunFam" id="3.20.20.190:FF:000032">
    <property type="entry name" value="Glycerophosphoryl diester phosphodiesterase, putative"/>
    <property type="match status" value="1"/>
</dbReference>
<dbReference type="OrthoDB" id="1058301at2759"/>
<dbReference type="InterPro" id="IPR017946">
    <property type="entry name" value="PLC-like_Pdiesterase_TIM-brl"/>
</dbReference>
<dbReference type="GO" id="GO:0047389">
    <property type="term" value="F:glycerophosphocholine phosphodiesterase activity"/>
    <property type="evidence" value="ECO:0007669"/>
    <property type="project" value="TreeGrafter"/>
</dbReference>
<evidence type="ECO:0000313" key="4">
    <source>
        <dbReference type="Proteomes" id="UP000242188"/>
    </source>
</evidence>
<dbReference type="EMBL" id="NEDP02000942">
    <property type="protein sequence ID" value="OWF54660.1"/>
    <property type="molecule type" value="Genomic_DNA"/>
</dbReference>
<evidence type="ECO:0000259" key="2">
    <source>
        <dbReference type="PROSITE" id="PS51704"/>
    </source>
</evidence>
<organism evidence="3 4">
    <name type="scientific">Mizuhopecten yessoensis</name>
    <name type="common">Japanese scallop</name>
    <name type="synonym">Patinopecten yessoensis</name>
    <dbReference type="NCBI Taxonomy" id="6573"/>
    <lineage>
        <taxon>Eukaryota</taxon>
        <taxon>Metazoa</taxon>
        <taxon>Spiralia</taxon>
        <taxon>Lophotrochozoa</taxon>
        <taxon>Mollusca</taxon>
        <taxon>Bivalvia</taxon>
        <taxon>Autobranchia</taxon>
        <taxon>Pteriomorphia</taxon>
        <taxon>Pectinida</taxon>
        <taxon>Pectinoidea</taxon>
        <taxon>Pectinidae</taxon>
        <taxon>Mizuhopecten</taxon>
    </lineage>
</organism>
<dbReference type="AlphaFoldDB" id="A0A210R0W5"/>
<reference evidence="3 4" key="1">
    <citation type="journal article" date="2017" name="Nat. Ecol. Evol.">
        <title>Scallop genome provides insights into evolution of bilaterian karyotype and development.</title>
        <authorList>
            <person name="Wang S."/>
            <person name="Zhang J."/>
            <person name="Jiao W."/>
            <person name="Li J."/>
            <person name="Xun X."/>
            <person name="Sun Y."/>
            <person name="Guo X."/>
            <person name="Huan P."/>
            <person name="Dong B."/>
            <person name="Zhang L."/>
            <person name="Hu X."/>
            <person name="Sun X."/>
            <person name="Wang J."/>
            <person name="Zhao C."/>
            <person name="Wang Y."/>
            <person name="Wang D."/>
            <person name="Huang X."/>
            <person name="Wang R."/>
            <person name="Lv J."/>
            <person name="Li Y."/>
            <person name="Zhang Z."/>
            <person name="Liu B."/>
            <person name="Lu W."/>
            <person name="Hui Y."/>
            <person name="Liang J."/>
            <person name="Zhou Z."/>
            <person name="Hou R."/>
            <person name="Li X."/>
            <person name="Liu Y."/>
            <person name="Li H."/>
            <person name="Ning X."/>
            <person name="Lin Y."/>
            <person name="Zhao L."/>
            <person name="Xing Q."/>
            <person name="Dou J."/>
            <person name="Li Y."/>
            <person name="Mao J."/>
            <person name="Guo H."/>
            <person name="Dou H."/>
            <person name="Li T."/>
            <person name="Mu C."/>
            <person name="Jiang W."/>
            <person name="Fu Q."/>
            <person name="Fu X."/>
            <person name="Miao Y."/>
            <person name="Liu J."/>
            <person name="Yu Q."/>
            <person name="Li R."/>
            <person name="Liao H."/>
            <person name="Li X."/>
            <person name="Kong Y."/>
            <person name="Jiang Z."/>
            <person name="Chourrout D."/>
            <person name="Li R."/>
            <person name="Bao Z."/>
        </authorList>
    </citation>
    <scope>NUCLEOTIDE SEQUENCE [LARGE SCALE GENOMIC DNA]</scope>
    <source>
        <strain evidence="3 4">PY_sf001</strain>
    </source>
</reference>
<dbReference type="GO" id="GO:0046475">
    <property type="term" value="P:glycerophospholipid catabolic process"/>
    <property type="evidence" value="ECO:0007669"/>
    <property type="project" value="TreeGrafter"/>
</dbReference>
<dbReference type="InterPro" id="IPR030395">
    <property type="entry name" value="GP_PDE_dom"/>
</dbReference>
<dbReference type="InterPro" id="IPR057506">
    <property type="entry name" value="C2_GPCPD1"/>
</dbReference>
<dbReference type="Gene3D" id="3.20.20.190">
    <property type="entry name" value="Phosphatidylinositol (PI) phosphodiesterase"/>
    <property type="match status" value="1"/>
</dbReference>
<feature type="domain" description="GP-PDE" evidence="2">
    <location>
        <begin position="242"/>
        <end position="536"/>
    </location>
</feature>
<keyword evidence="4" id="KW-1185">Reference proteome</keyword>
<evidence type="ECO:0000313" key="3">
    <source>
        <dbReference type="EMBL" id="OWF54660.1"/>
    </source>
</evidence>
<dbReference type="InterPro" id="IPR051578">
    <property type="entry name" value="GDPD"/>
</dbReference>
<dbReference type="PANTHER" id="PTHR22958">
    <property type="entry name" value="GLYCEROPHOSPHORYL DIESTER PHOSPHODIESTERASE"/>
    <property type="match status" value="1"/>
</dbReference>
<sequence length="554" mass="63002">MVEVTFRVRAVTDPGQIVCVVGNNKTLDYAEETRKFASGTAVFGEYEKTDNIVNNGWLMNHTEIHLELRDNPIQMLSSRHQQQTYRVKCTPLDYTHSNDIKNGHDADDEEPVHATSSQSVISVASLKDGQCRPYAQPECGEMFLKDDFLIFTTQTTDPENLGFQLDFYVHYEDKPAKHMGYSYILPVDTSTTKSSKVIPISSLSHKPIGKIKVSYFVAKPVPDLTMLMDVSYQSYWGKDAKSVDVGHRGLGSSYKHKKLAAVRENTIASLQSAGSHGADYVEFDVMLSKDMVPVIFHDFHVCITYRKKKKEHQLLKLGVKDLSVSELQSMKLADKTAIGDEEHDIDGEDLDHIHHQPFPTLQECYQLVDEKIGFNVEVKFPQQKMDGELEDEHFWDRNEYVDIVLRNTFECARGRKIIFSSFDPETCLLLRLKQNRYPVLFLTNGGAKCYLPYSDVREQSMPMAIHFAQFADILGIDVCTEVLCTRPENIQETKAAGLVLFCWGEDSNNSDTIRRLRDQGVDGIIYDRWIVHKLTSENVFELSLDSSPISMPPK</sequence>
<comment type="caution">
    <text evidence="3">The sequence shown here is derived from an EMBL/GenBank/DDBJ whole genome shotgun (WGS) entry which is preliminary data.</text>
</comment>
<proteinExistence type="predicted"/>
<protein>
    <submittedName>
        <fullName evidence="3">Glycerophosphocholine phosphodiesterase GPCPD1</fullName>
    </submittedName>
</protein>
<dbReference type="SUPFAM" id="SSF51695">
    <property type="entry name" value="PLC-like phosphodiesterases"/>
    <property type="match status" value="1"/>
</dbReference>
<name>A0A210R0W5_MIZYE</name>
<dbReference type="PANTHER" id="PTHR22958:SF1">
    <property type="entry name" value="GLYCEROPHOSPHOCHOLINE PHOSPHODIESTERASE GPCPD1"/>
    <property type="match status" value="1"/>
</dbReference>
<dbReference type="Pfam" id="PF25329">
    <property type="entry name" value="C2_GDE1"/>
    <property type="match status" value="1"/>
</dbReference>
<dbReference type="Proteomes" id="UP000242188">
    <property type="component" value="Unassembled WGS sequence"/>
</dbReference>
<accession>A0A210R0W5</accession>